<dbReference type="AlphaFoldDB" id="A0A7T1T3T7"/>
<dbReference type="SUPFAM" id="SSF53335">
    <property type="entry name" value="S-adenosyl-L-methionine-dependent methyltransferases"/>
    <property type="match status" value="1"/>
</dbReference>
<protein>
    <submittedName>
        <fullName evidence="6">Class I SAM-dependent methyltransferase</fullName>
    </submittedName>
</protein>
<dbReference type="PANTHER" id="PTHR43464">
    <property type="entry name" value="METHYLTRANSFERASE"/>
    <property type="match status" value="1"/>
</dbReference>
<dbReference type="KEGG" id="sbat:G4Z16_04700"/>
<dbReference type="GO" id="GO:0032259">
    <property type="term" value="P:methylation"/>
    <property type="evidence" value="ECO:0007669"/>
    <property type="project" value="UniProtKB-KW"/>
</dbReference>
<feature type="compositionally biased region" description="Basic and acidic residues" evidence="4">
    <location>
        <begin position="214"/>
        <end position="229"/>
    </location>
</feature>
<feature type="region of interest" description="Disordered" evidence="4">
    <location>
        <begin position="206"/>
        <end position="229"/>
    </location>
</feature>
<evidence type="ECO:0000256" key="3">
    <source>
        <dbReference type="ARBA" id="ARBA00022691"/>
    </source>
</evidence>
<keyword evidence="7" id="KW-1185">Reference proteome</keyword>
<dbReference type="Gene3D" id="3.40.50.150">
    <property type="entry name" value="Vaccinia Virus protein VP39"/>
    <property type="match status" value="1"/>
</dbReference>
<sequence length="229" mass="24812">MTDDRDVDANRLASESLAEDDPTGWFERLYAEAAAGGATVPWDRDEPNALLVEWAERQALDVTGERALVVGSGLGRDAEYVAGLGFRTTAFDISPTAVRGARERFPDSEVDYVVADLLDPPAEWAGAFDLVVESITVQSMPLSVRAEVIVNVARTVAPGGRLVVISGIREEGEQVDGPPWPLTRSELDSFAVHGLRAARVEQVPHPGDPGALRWRAEFRRPRPEGGRSA</sequence>
<name>A0A7T1T3T7_9ACTN</name>
<dbReference type="Pfam" id="PF08241">
    <property type="entry name" value="Methyltransf_11"/>
    <property type="match status" value="1"/>
</dbReference>
<reference evidence="7" key="1">
    <citation type="submission" date="2020-02" db="EMBL/GenBank/DDBJ databases">
        <title>Streptomyces sp. ASO4wet.</title>
        <authorList>
            <person name="Risdian C."/>
            <person name="Landwehr W."/>
            <person name="Schupp P."/>
            <person name="Wink J."/>
        </authorList>
    </citation>
    <scope>NUCLEOTIDE SEQUENCE [LARGE SCALE GENOMIC DNA]</scope>
    <source>
        <strain evidence="7">ASO4wet</strain>
    </source>
</reference>
<accession>A0A7T1T3T7</accession>
<dbReference type="EMBL" id="CP048882">
    <property type="protein sequence ID" value="QPP05810.1"/>
    <property type="molecule type" value="Genomic_DNA"/>
</dbReference>
<dbReference type="GO" id="GO:0008757">
    <property type="term" value="F:S-adenosylmethionine-dependent methyltransferase activity"/>
    <property type="evidence" value="ECO:0007669"/>
    <property type="project" value="InterPro"/>
</dbReference>
<evidence type="ECO:0000256" key="1">
    <source>
        <dbReference type="ARBA" id="ARBA00022603"/>
    </source>
</evidence>
<keyword evidence="2 6" id="KW-0808">Transferase</keyword>
<dbReference type="PANTHER" id="PTHR43464:SF19">
    <property type="entry name" value="UBIQUINONE BIOSYNTHESIS O-METHYLTRANSFERASE, MITOCHONDRIAL"/>
    <property type="match status" value="1"/>
</dbReference>
<dbReference type="InterPro" id="IPR013216">
    <property type="entry name" value="Methyltransf_11"/>
</dbReference>
<organism evidence="6 7">
    <name type="scientific">Streptomyces bathyalis</name>
    <dbReference type="NCBI Taxonomy" id="2710756"/>
    <lineage>
        <taxon>Bacteria</taxon>
        <taxon>Bacillati</taxon>
        <taxon>Actinomycetota</taxon>
        <taxon>Actinomycetes</taxon>
        <taxon>Kitasatosporales</taxon>
        <taxon>Streptomycetaceae</taxon>
        <taxon>Streptomyces</taxon>
    </lineage>
</organism>
<evidence type="ECO:0000313" key="7">
    <source>
        <dbReference type="Proteomes" id="UP000595046"/>
    </source>
</evidence>
<proteinExistence type="predicted"/>
<evidence type="ECO:0000313" key="6">
    <source>
        <dbReference type="EMBL" id="QPP05810.1"/>
    </source>
</evidence>
<keyword evidence="1 6" id="KW-0489">Methyltransferase</keyword>
<feature type="domain" description="Methyltransferase type 11" evidence="5">
    <location>
        <begin position="68"/>
        <end position="164"/>
    </location>
</feature>
<keyword evidence="3" id="KW-0949">S-adenosyl-L-methionine</keyword>
<evidence type="ECO:0000256" key="2">
    <source>
        <dbReference type="ARBA" id="ARBA00022679"/>
    </source>
</evidence>
<dbReference type="RefSeq" id="WP_197349327.1">
    <property type="nucleotide sequence ID" value="NZ_CP048882.1"/>
</dbReference>
<dbReference type="CDD" id="cd02440">
    <property type="entry name" value="AdoMet_MTases"/>
    <property type="match status" value="1"/>
</dbReference>
<evidence type="ECO:0000256" key="4">
    <source>
        <dbReference type="SAM" id="MobiDB-lite"/>
    </source>
</evidence>
<dbReference type="InterPro" id="IPR029063">
    <property type="entry name" value="SAM-dependent_MTases_sf"/>
</dbReference>
<dbReference type="Proteomes" id="UP000595046">
    <property type="component" value="Chromosome"/>
</dbReference>
<evidence type="ECO:0000259" key="5">
    <source>
        <dbReference type="Pfam" id="PF08241"/>
    </source>
</evidence>
<gene>
    <name evidence="6" type="ORF">G4Z16_04700</name>
</gene>